<name>A0A0L9TZ47_PHAAN</name>
<reference evidence="2 5" key="3">
    <citation type="submission" date="2020-05" db="EMBL/GenBank/DDBJ databases">
        <title>Vigna angularis (adzuki bean) Var. LongXiaoDou No. 4 denovo assembly.</title>
        <authorList>
            <person name="Xiang H."/>
        </authorList>
    </citation>
    <scope>NUCLEOTIDE SEQUENCE [LARGE SCALE GENOMIC DNA]</scope>
    <source>
        <tissue evidence="2">Leaf</tissue>
    </source>
</reference>
<reference evidence="3" key="2">
    <citation type="submission" date="2015-02" db="EMBL/GenBank/DDBJ databases">
        <authorList>
            <person name="Chooi Y.-H."/>
        </authorList>
    </citation>
    <scope>NUCLEOTIDE SEQUENCE</scope>
    <source>
        <tissue evidence="3">Seedling</tissue>
    </source>
</reference>
<organism evidence="3 4">
    <name type="scientific">Phaseolus angularis</name>
    <name type="common">Azuki bean</name>
    <name type="synonym">Vigna angularis</name>
    <dbReference type="NCBI Taxonomy" id="3914"/>
    <lineage>
        <taxon>Eukaryota</taxon>
        <taxon>Viridiplantae</taxon>
        <taxon>Streptophyta</taxon>
        <taxon>Embryophyta</taxon>
        <taxon>Tracheophyta</taxon>
        <taxon>Spermatophyta</taxon>
        <taxon>Magnoliopsida</taxon>
        <taxon>eudicotyledons</taxon>
        <taxon>Gunneridae</taxon>
        <taxon>Pentapetalae</taxon>
        <taxon>rosids</taxon>
        <taxon>fabids</taxon>
        <taxon>Fabales</taxon>
        <taxon>Fabaceae</taxon>
        <taxon>Papilionoideae</taxon>
        <taxon>50 kb inversion clade</taxon>
        <taxon>NPAAA clade</taxon>
        <taxon>indigoferoid/millettioid clade</taxon>
        <taxon>Phaseoleae</taxon>
        <taxon>Vigna</taxon>
    </lineage>
</organism>
<feature type="region of interest" description="Disordered" evidence="1">
    <location>
        <begin position="19"/>
        <end position="119"/>
    </location>
</feature>
<dbReference type="Proteomes" id="UP000053144">
    <property type="component" value="Chromosome 2"/>
</dbReference>
<dbReference type="AlphaFoldDB" id="A0A0L9TZ47"/>
<evidence type="ECO:0000313" key="3">
    <source>
        <dbReference type="EMBL" id="KOM35677.1"/>
    </source>
</evidence>
<evidence type="ECO:0000256" key="1">
    <source>
        <dbReference type="SAM" id="MobiDB-lite"/>
    </source>
</evidence>
<accession>A0A0L9TZ47</accession>
<sequence>MPNLDKLDMLDRHFRRLHVSSMVRQHSPPRSPPTGQARLRRRPLPLAAPESFPPSLEKTFSWAPNAPSASTTSPQTNPLDSFPVATTPSMWNALTPGSPSTLSALSAEPNSTPRFSLPRKILAETEQRVLS</sequence>
<dbReference type="EMBL" id="JABFOF010000003">
    <property type="protein sequence ID" value="KAG2401842.1"/>
    <property type="molecule type" value="Genomic_DNA"/>
</dbReference>
<dbReference type="Proteomes" id="UP000743370">
    <property type="component" value="Unassembled WGS sequence"/>
</dbReference>
<gene>
    <name evidence="2" type="ORF">HKW66_Vig0191210</name>
    <name evidence="3" type="ORF">LR48_Vigan02g182700</name>
</gene>
<feature type="compositionally biased region" description="Polar residues" evidence="1">
    <location>
        <begin position="67"/>
        <end position="114"/>
    </location>
</feature>
<evidence type="ECO:0000313" key="2">
    <source>
        <dbReference type="EMBL" id="KAG2401842.1"/>
    </source>
</evidence>
<dbReference type="Gramene" id="KOM35677">
    <property type="protein sequence ID" value="KOM35677"/>
    <property type="gene ID" value="LR48_Vigan02g182700"/>
</dbReference>
<proteinExistence type="predicted"/>
<evidence type="ECO:0000313" key="5">
    <source>
        <dbReference type="Proteomes" id="UP000743370"/>
    </source>
</evidence>
<protein>
    <submittedName>
        <fullName evidence="3">Uncharacterized protein</fullName>
    </submittedName>
</protein>
<reference evidence="4" key="1">
    <citation type="journal article" date="2015" name="Proc. Natl. Acad. Sci. U.S.A.">
        <title>Genome sequencing of adzuki bean (Vigna angularis) provides insight into high starch and low fat accumulation and domestication.</title>
        <authorList>
            <person name="Yang K."/>
            <person name="Tian Z."/>
            <person name="Chen C."/>
            <person name="Luo L."/>
            <person name="Zhao B."/>
            <person name="Wang Z."/>
            <person name="Yu L."/>
            <person name="Li Y."/>
            <person name="Sun Y."/>
            <person name="Li W."/>
            <person name="Chen Y."/>
            <person name="Li Y."/>
            <person name="Zhang Y."/>
            <person name="Ai D."/>
            <person name="Zhao J."/>
            <person name="Shang C."/>
            <person name="Ma Y."/>
            <person name="Wu B."/>
            <person name="Wang M."/>
            <person name="Gao L."/>
            <person name="Sun D."/>
            <person name="Zhang P."/>
            <person name="Guo F."/>
            <person name="Wang W."/>
            <person name="Li Y."/>
            <person name="Wang J."/>
            <person name="Varshney R.K."/>
            <person name="Wang J."/>
            <person name="Ling H.Q."/>
            <person name="Wan P."/>
        </authorList>
    </citation>
    <scope>NUCLEOTIDE SEQUENCE</scope>
    <source>
        <strain evidence="4">cv. Jingnong 6</strain>
    </source>
</reference>
<dbReference type="EMBL" id="CM003372">
    <property type="protein sequence ID" value="KOM35677.1"/>
    <property type="molecule type" value="Genomic_DNA"/>
</dbReference>
<evidence type="ECO:0000313" key="4">
    <source>
        <dbReference type="Proteomes" id="UP000053144"/>
    </source>
</evidence>